<evidence type="ECO:0000313" key="1">
    <source>
        <dbReference type="EMBL" id="KAJ2987279.1"/>
    </source>
</evidence>
<gene>
    <name evidence="1" type="ORF">NUW58_g4595</name>
</gene>
<accession>A0ACC1P708</accession>
<comment type="caution">
    <text evidence="1">The sequence shown here is derived from an EMBL/GenBank/DDBJ whole genome shotgun (WGS) entry which is preliminary data.</text>
</comment>
<protein>
    <submittedName>
        <fullName evidence="1">Uncharacterized protein</fullName>
    </submittedName>
</protein>
<dbReference type="Proteomes" id="UP001143856">
    <property type="component" value="Unassembled WGS sequence"/>
</dbReference>
<dbReference type="EMBL" id="JAPDGR010000816">
    <property type="protein sequence ID" value="KAJ2987279.1"/>
    <property type="molecule type" value="Genomic_DNA"/>
</dbReference>
<keyword evidence="2" id="KW-1185">Reference proteome</keyword>
<reference evidence="1" key="1">
    <citation type="submission" date="2022-10" db="EMBL/GenBank/DDBJ databases">
        <title>Genome Sequence of Xylaria curta.</title>
        <authorList>
            <person name="Buettner E."/>
        </authorList>
    </citation>
    <scope>NUCLEOTIDE SEQUENCE</scope>
    <source>
        <strain evidence="1">Babe10</strain>
    </source>
</reference>
<evidence type="ECO:0000313" key="2">
    <source>
        <dbReference type="Proteomes" id="UP001143856"/>
    </source>
</evidence>
<sequence length="1641" mass="187147">MAASPPPLLQNQRPLGVDRLEQIFRAEAESRLMELFLFHFRQTGYTLKQVFLLTPAYGTVDPANLEAMFSTNFSDWSFGPRREITFPMFGDGIFTQEGDAWKHSREMLRPQLVYRQYEDLQLFREPVEDLLQVLPKNGGVVDLQPLFFRLTLDVTTAFLFGKSIHSLLTPENSQEQTFAQAFDTAQTYVANRFRLLDLYWLIGGKEWRDACAKVNMFADQIIDQNLSKSESEDGQNDSRYVFLKSVAKASPDRASLRGQIINILTAGRDTTACLLSWTFFLLVRHPRVMEKLRSEISTLSVQQEDMKRADLRNLQYLQNILKETLRLYPSVPVNTRTSTRTTILPTGGGPHRKSPVLIPKGTAVAYSVYTLHRRPDLYGMDAECFRPERWDEDLPLFRDRTTQNYGYLPFSGGPRICLGMDFALTEAAYIITRLFQRYPNIALPDGEKVELSFEKYVDTMSIINLKSPNDEASPTSDTAVDLVFVHGLHEPSRDTWTDRESGILWMRDFFPYKDYKAQLLLYEYDADRLVAPGGPDTNSIFDEAVSLVNHLNASRELQHAERRPIIFICHEFGGLLVKRALAYSHSRKDLRVEHIRSVYRSTIAILFMATPHQGFKKNSILYAGRSRYPEPNHFMLSLLEGSEALQEITDSFAPIMKQFFIYNFWEQLPTINGRHKIYIVDRSSASTSWNEVDQCGISATHSGMVKYRSPTSPGYQLVLAALDKYIRSAPISVAKRWEQDLQIIRRERQYEVESLLPGAILNARPSLGSFDSDSTRFSITPPTTALTTPESSRESVTYVDEALEEPATPCVNIHYLVNRRSGYYIGRQKQMELLRQRLRDSKQGKGRKPKVFVIYGLPGSGKTQFCLRYSEDNRHRYWGVFWIDCSTESNAEDGFGSLGILAGKGAQPGAGQAWLSHLPDSWLLILDNANDPEMDLSRFIPTSGDGHVLITTRNPGAQLYNTMGSFQFRGMDPEEAIVLLLRLAYPEKHLDEVTQIYKKDAGAIAAELGYLALALKQAANTIRKGSIPLGRYLKLLLGCRQTLLNLPLVNSVSDANIYATWELPFADIVSGKTREYRDAVDLIHIFASMHFVSIPAIIFPLCSDALKSSKDPSIHPAAIVDPPSMQMVEDRVMAAARVLYDHSIISMSELELQSEQKVAAKHPPKHYFTIHPAIHRWSRERLQKSDQAKWLDCTAAILEHSISTNMETSGRSLRRLLLPHIEACLSLLQKMYWNLPENLEQASSLDRFARVYAEAGLWEKARLLQLKVVSLRSAKLGAAHPLTIDSKRNLASSHWNLFDVQRCLEVQHQMLMTQLWSRPSISDWFVWPPWKPVYLQYCATLSDLAQTLWLAGIRDLSKRAGEKAVDVLSRKYGSDDPLTLTAMFNLARTYLHLDKREEGQELLKEVLAKRNHFFGNDHPDTLMTRNELGMSMHTQKTRLLESELLVHDVLQARKRIFGEEHAYTLWSVNDLSKVYMELGRNDEAVAILEEIIPTVTRTLGDEHVGMFMTKGNLSRAYVRSDQWEKAGDLIKWLREKIPPSHPDWVHAEWGYAYYVLHHEDDADAAEKCCKAIVSKVFETKILSPSNSRVIATAEILLRIYEEQGRSDEIEELKEKFPDVGSNKARASVDNLPLPRWRLKQP</sequence>
<organism evidence="1 2">
    <name type="scientific">Xylaria curta</name>
    <dbReference type="NCBI Taxonomy" id="42375"/>
    <lineage>
        <taxon>Eukaryota</taxon>
        <taxon>Fungi</taxon>
        <taxon>Dikarya</taxon>
        <taxon>Ascomycota</taxon>
        <taxon>Pezizomycotina</taxon>
        <taxon>Sordariomycetes</taxon>
        <taxon>Xylariomycetidae</taxon>
        <taxon>Xylariales</taxon>
        <taxon>Xylariaceae</taxon>
        <taxon>Xylaria</taxon>
    </lineage>
</organism>
<name>A0ACC1P708_9PEZI</name>
<proteinExistence type="predicted"/>